<dbReference type="PRINTS" id="PR00455">
    <property type="entry name" value="HTHTETR"/>
</dbReference>
<evidence type="ECO:0000256" key="1">
    <source>
        <dbReference type="ARBA" id="ARBA00023125"/>
    </source>
</evidence>
<organism evidence="4 5">
    <name type="scientific">Galliscardovia ingluviei</name>
    <dbReference type="NCBI Taxonomy" id="1769422"/>
    <lineage>
        <taxon>Bacteria</taxon>
        <taxon>Bacillati</taxon>
        <taxon>Actinomycetota</taxon>
        <taxon>Actinomycetes</taxon>
        <taxon>Bifidobacteriales</taxon>
        <taxon>Bifidobacteriaceae</taxon>
        <taxon>Galliscardovia</taxon>
    </lineage>
</organism>
<sequence length="228" mass="26029">MTDTMQTHVGARELSIGDRQRQRIIQTAYDICIEQGFSKVTINGIAKRAGITRTLIYHYFEDKDAVADAMVTSIVQDLVTEPLRKWNDQRVHGNLHEAIKNLVVLMRTVIDESSLFSSRMIGYANGQLYLQFIDCTSSQISDFILEYAFDDFHALHTLPIKNLRENLIILIIGMFGIIRQYPMVSDETIRDVAVQTLRLESFTQNSAAERQHAARTLSTEHQEHQLAS</sequence>
<dbReference type="PROSITE" id="PS01081">
    <property type="entry name" value="HTH_TETR_1"/>
    <property type="match status" value="1"/>
</dbReference>
<reference evidence="4" key="2">
    <citation type="submission" date="2020-09" db="EMBL/GenBank/DDBJ databases">
        <authorList>
            <person name="Sun Q."/>
            <person name="Sedlacek I."/>
        </authorList>
    </citation>
    <scope>NUCLEOTIDE SEQUENCE</scope>
    <source>
        <strain evidence="4">CCM 8606</strain>
    </source>
</reference>
<evidence type="ECO:0000313" key="5">
    <source>
        <dbReference type="Proteomes" id="UP000619536"/>
    </source>
</evidence>
<dbReference type="EMBL" id="BMDH01000001">
    <property type="protein sequence ID" value="GGI13314.1"/>
    <property type="molecule type" value="Genomic_DNA"/>
</dbReference>
<dbReference type="AlphaFoldDB" id="A0A8J3AI94"/>
<proteinExistence type="predicted"/>
<evidence type="ECO:0000256" key="2">
    <source>
        <dbReference type="PROSITE-ProRule" id="PRU00335"/>
    </source>
</evidence>
<dbReference type="PROSITE" id="PS50977">
    <property type="entry name" value="HTH_TETR_2"/>
    <property type="match status" value="1"/>
</dbReference>
<dbReference type="SUPFAM" id="SSF46689">
    <property type="entry name" value="Homeodomain-like"/>
    <property type="match status" value="1"/>
</dbReference>
<dbReference type="RefSeq" id="WP_188354678.1">
    <property type="nucleotide sequence ID" value="NZ_BMDH01000001.1"/>
</dbReference>
<name>A0A8J3AI94_9BIFI</name>
<dbReference type="Pfam" id="PF00440">
    <property type="entry name" value="TetR_N"/>
    <property type="match status" value="1"/>
</dbReference>
<dbReference type="InterPro" id="IPR050624">
    <property type="entry name" value="HTH-type_Tx_Regulator"/>
</dbReference>
<accession>A0A8J3AI94</accession>
<dbReference type="GO" id="GO:0003677">
    <property type="term" value="F:DNA binding"/>
    <property type="evidence" value="ECO:0007669"/>
    <property type="project" value="UniProtKB-UniRule"/>
</dbReference>
<dbReference type="InterPro" id="IPR023772">
    <property type="entry name" value="DNA-bd_HTH_TetR-type_CS"/>
</dbReference>
<reference evidence="4" key="1">
    <citation type="journal article" date="2014" name="Int. J. Syst. Evol. Microbiol.">
        <title>Complete genome sequence of Corynebacterium casei LMG S-19264T (=DSM 44701T), isolated from a smear-ripened cheese.</title>
        <authorList>
            <consortium name="US DOE Joint Genome Institute (JGI-PGF)"/>
            <person name="Walter F."/>
            <person name="Albersmeier A."/>
            <person name="Kalinowski J."/>
            <person name="Ruckert C."/>
        </authorList>
    </citation>
    <scope>NUCLEOTIDE SEQUENCE</scope>
    <source>
        <strain evidence="4">CCM 8606</strain>
    </source>
</reference>
<dbReference type="Gene3D" id="1.10.357.10">
    <property type="entry name" value="Tetracycline Repressor, domain 2"/>
    <property type="match status" value="1"/>
</dbReference>
<protein>
    <submittedName>
        <fullName evidence="4">AcrR family transcriptional regulator</fullName>
    </submittedName>
</protein>
<dbReference type="PANTHER" id="PTHR43479:SF11">
    <property type="entry name" value="ACREF_ENVCD OPERON REPRESSOR-RELATED"/>
    <property type="match status" value="1"/>
</dbReference>
<evidence type="ECO:0000313" key="4">
    <source>
        <dbReference type="EMBL" id="GGI13314.1"/>
    </source>
</evidence>
<feature type="DNA-binding region" description="H-T-H motif" evidence="2">
    <location>
        <begin position="41"/>
        <end position="60"/>
    </location>
</feature>
<dbReference type="PANTHER" id="PTHR43479">
    <property type="entry name" value="ACREF/ENVCD OPERON REPRESSOR-RELATED"/>
    <property type="match status" value="1"/>
</dbReference>
<evidence type="ECO:0000259" key="3">
    <source>
        <dbReference type="PROSITE" id="PS50977"/>
    </source>
</evidence>
<dbReference type="InterPro" id="IPR001647">
    <property type="entry name" value="HTH_TetR"/>
</dbReference>
<dbReference type="Proteomes" id="UP000619536">
    <property type="component" value="Unassembled WGS sequence"/>
</dbReference>
<feature type="domain" description="HTH tetR-type" evidence="3">
    <location>
        <begin position="18"/>
        <end position="78"/>
    </location>
</feature>
<comment type="caution">
    <text evidence="4">The sequence shown here is derived from an EMBL/GenBank/DDBJ whole genome shotgun (WGS) entry which is preliminary data.</text>
</comment>
<keyword evidence="1 2" id="KW-0238">DNA-binding</keyword>
<gene>
    <name evidence="4" type="ORF">GCM10007377_05340</name>
</gene>
<keyword evidence="5" id="KW-1185">Reference proteome</keyword>
<dbReference type="InterPro" id="IPR009057">
    <property type="entry name" value="Homeodomain-like_sf"/>
</dbReference>